<proteinExistence type="predicted"/>
<name>A0ABZ1RP95_9ACTN</name>
<dbReference type="Proteomes" id="UP001432075">
    <property type="component" value="Chromosome"/>
</dbReference>
<dbReference type="RefSeq" id="WP_328776297.1">
    <property type="nucleotide sequence ID" value="NZ_CP108057.1"/>
</dbReference>
<accession>A0ABZ1RP95</accession>
<dbReference type="Pfam" id="PF11209">
    <property type="entry name" value="LmeA"/>
    <property type="match status" value="1"/>
</dbReference>
<dbReference type="EMBL" id="CP108057">
    <property type="protein sequence ID" value="WUO47852.1"/>
    <property type="molecule type" value="Genomic_DNA"/>
</dbReference>
<keyword evidence="2" id="KW-1185">Reference proteome</keyword>
<organism evidence="1 2">
    <name type="scientific">Streptomyces goshikiensis</name>
    <dbReference type="NCBI Taxonomy" id="1942"/>
    <lineage>
        <taxon>Bacteria</taxon>
        <taxon>Bacillati</taxon>
        <taxon>Actinomycetota</taxon>
        <taxon>Actinomycetes</taxon>
        <taxon>Kitasatosporales</taxon>
        <taxon>Streptomycetaceae</taxon>
        <taxon>Streptomyces</taxon>
    </lineage>
</organism>
<reference evidence="1" key="1">
    <citation type="submission" date="2022-10" db="EMBL/GenBank/DDBJ databases">
        <title>The complete genomes of actinobacterial strains from the NBC collection.</title>
        <authorList>
            <person name="Joergensen T.S."/>
            <person name="Alvarez Arevalo M."/>
            <person name="Sterndorff E.B."/>
            <person name="Faurdal D."/>
            <person name="Vuksanovic O."/>
            <person name="Mourched A.-S."/>
            <person name="Charusanti P."/>
            <person name="Shaw S."/>
            <person name="Blin K."/>
            <person name="Weber T."/>
        </authorList>
    </citation>
    <scope>NUCLEOTIDE SEQUENCE</scope>
    <source>
        <strain evidence="1">NBC_00283</strain>
    </source>
</reference>
<gene>
    <name evidence="1" type="ORF">OHU17_19535</name>
</gene>
<sequence>MRALRVVVIIGVILGALFAGADRWAVGYAENRLAERIQQARPGQVGGAEVEIHGFPFLTQALSHDLDQVDLRLKDVEATADGRKTRLSQVDASFRGVKLNGSYSGGTAERAEGTALLTYADLTEASQNGVTLTYGGAPGKVKVTATVDVLGKKVTRSVVSTVTLVGAPGAKGANGEKVVRVRADQVPGEGIPGIEGMIRKKTDFDRRLDEGLPSGLQLSALTSDESGVHLTLAGKDVSLAGS</sequence>
<evidence type="ECO:0000313" key="1">
    <source>
        <dbReference type="EMBL" id="WUO47852.1"/>
    </source>
</evidence>
<protein>
    <submittedName>
        <fullName evidence="1">DUF2993 domain-containing protein</fullName>
    </submittedName>
</protein>
<evidence type="ECO:0000313" key="2">
    <source>
        <dbReference type="Proteomes" id="UP001432075"/>
    </source>
</evidence>
<dbReference type="InterPro" id="IPR021373">
    <property type="entry name" value="DUF2993"/>
</dbReference>